<feature type="compositionally biased region" description="Acidic residues" evidence="1">
    <location>
        <begin position="292"/>
        <end position="316"/>
    </location>
</feature>
<accession>A0A225WJ90</accession>
<feature type="compositionally biased region" description="Basic and acidic residues" evidence="1">
    <location>
        <begin position="317"/>
        <end position="326"/>
    </location>
</feature>
<sequence length="326" mass="38198">MKVGQDIEAIYRKAANMHKPPYELTYPWTESKVWYDPEEYPDLHVAHWRLWMTYRRHFFDWQLNAPLKVNSQRGARRRWKQTACAERLHFLSLCIETWGYYDFLRRFERVDGDRLLMWFGGHPGKNSPDARKYDGPTILNLTSLYAQDEAEYKARVAGALKPFQLDQGGFRNLTELLVYTVYTGALDPDEKPNGRLADETLAMVRLDIEKKVEPWHEWWMGDTKIGVWSKLMNNPRIKQLAEDLAKRIEQRLYKPHLVPPVTSSEMKKTGWTPMQRPDGTYTAEIAAVLEGEGSEASDIESSNEEEEEEKEEEDQLEEKPESPLQE</sequence>
<evidence type="ECO:0000313" key="3">
    <source>
        <dbReference type="Proteomes" id="UP000198211"/>
    </source>
</evidence>
<evidence type="ECO:0000313" key="2">
    <source>
        <dbReference type="EMBL" id="OWZ17675.1"/>
    </source>
</evidence>
<dbReference type="AlphaFoldDB" id="A0A225WJ90"/>
<proteinExistence type="predicted"/>
<comment type="caution">
    <text evidence="2">The sequence shown here is derived from an EMBL/GenBank/DDBJ whole genome shotgun (WGS) entry which is preliminary data.</text>
</comment>
<dbReference type="OrthoDB" id="109601at2759"/>
<dbReference type="EMBL" id="NBNE01000712">
    <property type="protein sequence ID" value="OWZ17675.1"/>
    <property type="molecule type" value="Genomic_DNA"/>
</dbReference>
<dbReference type="Proteomes" id="UP000198211">
    <property type="component" value="Unassembled WGS sequence"/>
</dbReference>
<organism evidence="2 3">
    <name type="scientific">Phytophthora megakarya</name>
    <dbReference type="NCBI Taxonomy" id="4795"/>
    <lineage>
        <taxon>Eukaryota</taxon>
        <taxon>Sar</taxon>
        <taxon>Stramenopiles</taxon>
        <taxon>Oomycota</taxon>
        <taxon>Peronosporomycetes</taxon>
        <taxon>Peronosporales</taxon>
        <taxon>Peronosporaceae</taxon>
        <taxon>Phytophthora</taxon>
    </lineage>
</organism>
<feature type="region of interest" description="Disordered" evidence="1">
    <location>
        <begin position="264"/>
        <end position="326"/>
    </location>
</feature>
<evidence type="ECO:0000256" key="1">
    <source>
        <dbReference type="SAM" id="MobiDB-lite"/>
    </source>
</evidence>
<reference evidence="3" key="1">
    <citation type="submission" date="2017-03" db="EMBL/GenBank/DDBJ databases">
        <title>Phytopthora megakarya and P. palmivora, two closely related causual agents of cacao black pod achieved similar genome size and gene model numbers by different mechanisms.</title>
        <authorList>
            <person name="Ali S."/>
            <person name="Shao J."/>
            <person name="Larry D.J."/>
            <person name="Kronmiller B."/>
            <person name="Shen D."/>
            <person name="Strem M.D."/>
            <person name="Melnick R.L."/>
            <person name="Guiltinan M.J."/>
            <person name="Tyler B.M."/>
            <person name="Meinhardt L.W."/>
            <person name="Bailey B.A."/>
        </authorList>
    </citation>
    <scope>NUCLEOTIDE SEQUENCE [LARGE SCALE GENOMIC DNA]</scope>
    <source>
        <strain evidence="3">zdho120</strain>
    </source>
</reference>
<protein>
    <submittedName>
        <fullName evidence="2">Uncharacterized protein</fullName>
    </submittedName>
</protein>
<keyword evidence="3" id="KW-1185">Reference proteome</keyword>
<gene>
    <name evidence="2" type="ORF">PHMEG_0008343</name>
</gene>
<name>A0A225WJ90_9STRA</name>